<dbReference type="EMBL" id="JACWFH010000012">
    <property type="protein sequence ID" value="MBY0097379.1"/>
    <property type="molecule type" value="Genomic_DNA"/>
</dbReference>
<dbReference type="Pfam" id="PF00929">
    <property type="entry name" value="RNase_T"/>
    <property type="match status" value="1"/>
</dbReference>
<keyword evidence="1 3" id="KW-0378">Hydrolase</keyword>
<evidence type="ECO:0000256" key="1">
    <source>
        <dbReference type="ARBA" id="ARBA00022839"/>
    </source>
</evidence>
<reference evidence="3 4" key="1">
    <citation type="submission" date="2020-07" db="EMBL/GenBank/DDBJ databases">
        <title>Fungal Genomes of the International Space Station.</title>
        <authorList>
            <person name="Seuylemezian A."/>
            <person name="Singh N.K."/>
            <person name="Wood J."/>
            <person name="Venkateswaran K."/>
        </authorList>
    </citation>
    <scope>NUCLEOTIDE SEQUENCE [LARGE SCALE GENOMIC DNA]</scope>
    <source>
        <strain evidence="3 4">PL-B2</strain>
    </source>
</reference>
<dbReference type="PANTHER" id="PTHR30231:SF41">
    <property type="entry name" value="DNA POLYMERASE III SUBUNIT EPSILON"/>
    <property type="match status" value="1"/>
</dbReference>
<name>A0ABS7K598_9BACI</name>
<dbReference type="InterPro" id="IPR006054">
    <property type="entry name" value="DnaQ"/>
</dbReference>
<dbReference type="Gene3D" id="3.30.420.10">
    <property type="entry name" value="Ribonuclease H-like superfamily/Ribonuclease H"/>
    <property type="match status" value="1"/>
</dbReference>
<dbReference type="PANTHER" id="PTHR30231">
    <property type="entry name" value="DNA POLYMERASE III SUBUNIT EPSILON"/>
    <property type="match status" value="1"/>
</dbReference>
<dbReference type="InterPro" id="IPR036397">
    <property type="entry name" value="RNaseH_sf"/>
</dbReference>
<dbReference type="InterPro" id="IPR012337">
    <property type="entry name" value="RNaseH-like_sf"/>
</dbReference>
<feature type="domain" description="Exonuclease" evidence="2">
    <location>
        <begin position="28"/>
        <end position="200"/>
    </location>
</feature>
<dbReference type="Proteomes" id="UP000769780">
    <property type="component" value="Unassembled WGS sequence"/>
</dbReference>
<dbReference type="RefSeq" id="WP_221873596.1">
    <property type="nucleotide sequence ID" value="NZ_JACWFH010000012.1"/>
</dbReference>
<keyword evidence="1 3" id="KW-0540">Nuclease</keyword>
<protein>
    <submittedName>
        <fullName evidence="3">3'-5' exonuclease</fullName>
    </submittedName>
</protein>
<dbReference type="SUPFAM" id="SSF53098">
    <property type="entry name" value="Ribonuclease H-like"/>
    <property type="match status" value="1"/>
</dbReference>
<dbReference type="NCBIfam" id="TIGR00573">
    <property type="entry name" value="dnaq"/>
    <property type="match status" value="1"/>
</dbReference>
<keyword evidence="4" id="KW-1185">Reference proteome</keyword>
<proteinExistence type="predicted"/>
<dbReference type="GO" id="GO:0004527">
    <property type="term" value="F:exonuclease activity"/>
    <property type="evidence" value="ECO:0007669"/>
    <property type="project" value="UniProtKB-KW"/>
</dbReference>
<evidence type="ECO:0000313" key="4">
    <source>
        <dbReference type="Proteomes" id="UP000769780"/>
    </source>
</evidence>
<accession>A0ABS7K598</accession>
<keyword evidence="1 3" id="KW-0269">Exonuclease</keyword>
<evidence type="ECO:0000313" key="3">
    <source>
        <dbReference type="EMBL" id="MBY0097379.1"/>
    </source>
</evidence>
<gene>
    <name evidence="3" type="ORF">H0185_11295</name>
</gene>
<dbReference type="CDD" id="cd06127">
    <property type="entry name" value="DEDDh"/>
    <property type="match status" value="1"/>
</dbReference>
<comment type="caution">
    <text evidence="3">The sequence shown here is derived from an EMBL/GenBank/DDBJ whole genome shotgun (WGS) entry which is preliminary data.</text>
</comment>
<dbReference type="SMART" id="SM00479">
    <property type="entry name" value="EXOIII"/>
    <property type="match status" value="1"/>
</dbReference>
<evidence type="ECO:0000259" key="2">
    <source>
        <dbReference type="SMART" id="SM00479"/>
    </source>
</evidence>
<organism evidence="3 4">
    <name type="scientific">Mesobacillus maritimus</name>
    <dbReference type="NCBI Taxonomy" id="1643336"/>
    <lineage>
        <taxon>Bacteria</taxon>
        <taxon>Bacillati</taxon>
        <taxon>Bacillota</taxon>
        <taxon>Bacilli</taxon>
        <taxon>Bacillales</taxon>
        <taxon>Bacillaceae</taxon>
        <taxon>Mesobacillus</taxon>
    </lineage>
</organism>
<sequence>MVFRKKAMMSCPVSYQSIPLSTPVEDLTFIVFDTETTGFNVGANDRLIEIGAVCIQGLKVLEEDTFQTYVNPKRQISQEITQLTSITQEKVETAPKALQAIEKFFQYVKIREAVSLVGHYVSFDHLVFTNELKRAKFTLKEMHTLDTLDLIGYIAPSYDMRDLERYARAFGTRMYDRHSAIGDALTTAFLFTELLHLFRMRGGNTWGELIQAVSKSSSST</sequence>
<dbReference type="InterPro" id="IPR013520">
    <property type="entry name" value="Ribonucl_H"/>
</dbReference>